<dbReference type="EMBL" id="JAJEPV010000015">
    <property type="protein sequence ID" value="MCC2119505.1"/>
    <property type="molecule type" value="Genomic_DNA"/>
</dbReference>
<dbReference type="SUPFAM" id="SSF53187">
    <property type="entry name" value="Zn-dependent exopeptidases"/>
    <property type="match status" value="1"/>
</dbReference>
<evidence type="ECO:0000256" key="8">
    <source>
        <dbReference type="ARBA" id="ARBA00023049"/>
    </source>
</evidence>
<dbReference type="InterPro" id="IPR001948">
    <property type="entry name" value="Peptidase_M18"/>
</dbReference>
<evidence type="ECO:0000256" key="2">
    <source>
        <dbReference type="ARBA" id="ARBA00008290"/>
    </source>
</evidence>
<evidence type="ECO:0000256" key="9">
    <source>
        <dbReference type="RuleBase" id="RU004386"/>
    </source>
</evidence>
<dbReference type="GO" id="GO:0004177">
    <property type="term" value="F:aminopeptidase activity"/>
    <property type="evidence" value="ECO:0007669"/>
    <property type="project" value="UniProtKB-KW"/>
</dbReference>
<dbReference type="GO" id="GO:0008237">
    <property type="term" value="F:metallopeptidase activity"/>
    <property type="evidence" value="ECO:0007669"/>
    <property type="project" value="UniProtKB-KW"/>
</dbReference>
<dbReference type="InterPro" id="IPR023358">
    <property type="entry name" value="Peptidase_M18_dom2"/>
</dbReference>
<keyword evidence="4 9" id="KW-0645">Protease</keyword>
<organism evidence="11 12">
    <name type="scientific">Waltera acetigignens</name>
    <dbReference type="NCBI Taxonomy" id="2981769"/>
    <lineage>
        <taxon>Bacteria</taxon>
        <taxon>Bacillati</taxon>
        <taxon>Bacillota</taxon>
        <taxon>Clostridia</taxon>
        <taxon>Lachnospirales</taxon>
        <taxon>Lachnospiraceae</taxon>
        <taxon>Waltera</taxon>
    </lineage>
</organism>
<evidence type="ECO:0000313" key="12">
    <source>
        <dbReference type="Proteomes" id="UP001197795"/>
    </source>
</evidence>
<dbReference type="GO" id="GO:0005737">
    <property type="term" value="C:cytoplasm"/>
    <property type="evidence" value="ECO:0007669"/>
    <property type="project" value="UniProtKB-ARBA"/>
</dbReference>
<keyword evidence="6 9" id="KW-0378">Hydrolase</keyword>
<dbReference type="EC" id="3.4.11.-" evidence="10"/>
<dbReference type="AlphaFoldDB" id="A0AAE3D841"/>
<evidence type="ECO:0000313" key="11">
    <source>
        <dbReference type="EMBL" id="MCC2119505.1"/>
    </source>
</evidence>
<evidence type="ECO:0000256" key="4">
    <source>
        <dbReference type="ARBA" id="ARBA00022670"/>
    </source>
</evidence>
<dbReference type="Proteomes" id="UP001197795">
    <property type="component" value="Unassembled WGS sequence"/>
</dbReference>
<dbReference type="PRINTS" id="PR00932">
    <property type="entry name" value="AMINO1PTASE"/>
</dbReference>
<sequence length="453" mass="50186">MNDFRKTAQEMLEFIRISPTCFHAVANIGRMLEEAGFQQLQEKEEWKLEKGGRYYTERNDSSVIAFVIPEKEVGIRGFHMAAAHSDSPCFKIKEKPELTVEEHYLRLNTEKYGGMILSTWLDRPLSVAGRLAVKNGNGIEGRLVNIDRDLCVIPNVAIHMNREMNKGVEYNPQVDLLPLLADVSFDEYDAHTTYDAQTASENAEEQPETVEKPTLAALAAETAGVDAETILGEDLFLYTRQEGKMIGAKGEFVLSPRLDDLQSAFALTKAFTESTPAEYINLCAVFDNEEVGSGTRQGADSTFLEDTLQRIAEGLQADHSSYLRWVADSFLISADNAHAVHPNHPEKADPTNRPYLNGGIVIKYHGSQKYTTDGISAARMKDYCERAKVPYQTYANRSDIAGGSTLGNISTAHVSVSSVDIGLPQLAMHSAVETAGMKDTEYAVRALKEFWGE</sequence>
<dbReference type="RefSeq" id="WP_227733160.1">
    <property type="nucleotide sequence ID" value="NZ_JAJEPV010000015.1"/>
</dbReference>
<evidence type="ECO:0000256" key="5">
    <source>
        <dbReference type="ARBA" id="ARBA00022723"/>
    </source>
</evidence>
<evidence type="ECO:0000256" key="7">
    <source>
        <dbReference type="ARBA" id="ARBA00022833"/>
    </source>
</evidence>
<keyword evidence="5 9" id="KW-0479">Metal-binding</keyword>
<evidence type="ECO:0000256" key="10">
    <source>
        <dbReference type="RuleBase" id="RU004387"/>
    </source>
</evidence>
<gene>
    <name evidence="11" type="ORF">LKD75_07815</name>
</gene>
<keyword evidence="8 9" id="KW-0482">Metalloprotease</keyword>
<dbReference type="PANTHER" id="PTHR28570">
    <property type="entry name" value="ASPARTYL AMINOPEPTIDASE"/>
    <property type="match status" value="1"/>
</dbReference>
<keyword evidence="12" id="KW-1185">Reference proteome</keyword>
<dbReference type="Gene3D" id="3.40.630.10">
    <property type="entry name" value="Zn peptidases"/>
    <property type="match status" value="1"/>
</dbReference>
<dbReference type="GO" id="GO:0006508">
    <property type="term" value="P:proteolysis"/>
    <property type="evidence" value="ECO:0007669"/>
    <property type="project" value="UniProtKB-KW"/>
</dbReference>
<dbReference type="SUPFAM" id="SSF101821">
    <property type="entry name" value="Aminopeptidase/glucanase lid domain"/>
    <property type="match status" value="1"/>
</dbReference>
<reference evidence="11 12" key="1">
    <citation type="submission" date="2021-10" db="EMBL/GenBank/DDBJ databases">
        <title>Anaerobic single-cell dispensing facilitates the cultivation of human gut bacteria.</title>
        <authorList>
            <person name="Afrizal A."/>
        </authorList>
    </citation>
    <scope>NUCLEOTIDE SEQUENCE [LARGE SCALE GENOMIC DNA]</scope>
    <source>
        <strain evidence="11 12">CLA-AA-H273</strain>
    </source>
</reference>
<keyword evidence="7 9" id="KW-0862">Zinc</keyword>
<accession>A0AAE3D841</accession>
<evidence type="ECO:0000256" key="6">
    <source>
        <dbReference type="ARBA" id="ARBA00022801"/>
    </source>
</evidence>
<proteinExistence type="inferred from homology"/>
<comment type="similarity">
    <text evidence="2 9">Belongs to the peptidase M18 family.</text>
</comment>
<name>A0AAE3D841_9FIRM</name>
<protein>
    <recommendedName>
        <fullName evidence="10">M18 family aminopeptidase</fullName>
        <ecNumber evidence="10">3.4.11.-</ecNumber>
    </recommendedName>
</protein>
<comment type="caution">
    <text evidence="11">The sequence shown here is derived from an EMBL/GenBank/DDBJ whole genome shotgun (WGS) entry which is preliminary data.</text>
</comment>
<dbReference type="CDD" id="cd05658">
    <property type="entry name" value="M18_DAP"/>
    <property type="match status" value="1"/>
</dbReference>
<dbReference type="GO" id="GO:0008270">
    <property type="term" value="F:zinc ion binding"/>
    <property type="evidence" value="ECO:0007669"/>
    <property type="project" value="InterPro"/>
</dbReference>
<dbReference type="PANTHER" id="PTHR28570:SF3">
    <property type="entry name" value="ASPARTYL AMINOPEPTIDASE"/>
    <property type="match status" value="1"/>
</dbReference>
<keyword evidence="3 9" id="KW-0031">Aminopeptidase</keyword>
<evidence type="ECO:0000256" key="3">
    <source>
        <dbReference type="ARBA" id="ARBA00022438"/>
    </source>
</evidence>
<dbReference type="NCBIfam" id="NF002759">
    <property type="entry name" value="PRK02813.1"/>
    <property type="match status" value="1"/>
</dbReference>
<dbReference type="Gene3D" id="2.30.250.10">
    <property type="entry name" value="Aminopeptidase i, Domain 2"/>
    <property type="match status" value="1"/>
</dbReference>
<dbReference type="Pfam" id="PF02127">
    <property type="entry name" value="Peptidase_M18"/>
    <property type="match status" value="1"/>
</dbReference>
<evidence type="ECO:0000256" key="1">
    <source>
        <dbReference type="ARBA" id="ARBA00001947"/>
    </source>
</evidence>
<comment type="cofactor">
    <cofactor evidence="1 10">
        <name>Zn(2+)</name>
        <dbReference type="ChEBI" id="CHEBI:29105"/>
    </cofactor>
</comment>